<dbReference type="SUPFAM" id="SSF50022">
    <property type="entry name" value="ISP domain"/>
    <property type="match status" value="1"/>
</dbReference>
<dbReference type="Pfam" id="PF19112">
    <property type="entry name" value="VanA_C"/>
    <property type="match status" value="1"/>
</dbReference>
<feature type="domain" description="Vanillate O-demethylase oxygenase-like C-terminal catalytic" evidence="2">
    <location>
        <begin position="103"/>
        <end position="278"/>
    </location>
</feature>
<reference evidence="3" key="1">
    <citation type="submission" date="2018-05" db="EMBL/GenBank/DDBJ databases">
        <authorList>
            <person name="Lanie J.A."/>
            <person name="Ng W.-L."/>
            <person name="Kazmierczak K.M."/>
            <person name="Andrzejewski T.M."/>
            <person name="Davidsen T.M."/>
            <person name="Wayne K.J."/>
            <person name="Tettelin H."/>
            <person name="Glass J.I."/>
            <person name="Rusch D."/>
            <person name="Podicherti R."/>
            <person name="Tsui H.-C.T."/>
            <person name="Winkler M.E."/>
        </authorList>
    </citation>
    <scope>NUCLEOTIDE SEQUENCE</scope>
</reference>
<dbReference type="PANTHER" id="PTHR21266">
    <property type="entry name" value="IRON-SULFUR DOMAIN CONTAINING PROTEIN"/>
    <property type="match status" value="1"/>
</dbReference>
<sequence length="287" mass="32922">MTKTTDPVALNNWLVIGRVDDILFGHPRRTRLLGQDIVAERNENGDLNVYETTENGKGLGTCPLQESFGHVWTTLGEPEKELFEIPEFQQLDRRYVGCGSVTVKASPLRIVENFLDIGHFPYVHTDILGSEPMTEVVDYKAEIRRDVDEVWAVDISFYQDKAMMSATGGQIIKYMYRVVSPFTTILYKTCPERPDQWDVIGLFAQPLEEDLCNVYAFMLVFDSVNTNTALIQFQQMIFLQDRIILENQVPPGLPLKNGVESSIQADKTQLQYRRWLKKRGLQFGTFR</sequence>
<gene>
    <name evidence="3" type="ORF">METZ01_LOCUS331307</name>
</gene>
<dbReference type="Gene3D" id="3.90.380.10">
    <property type="entry name" value="Naphthalene 1,2-dioxygenase Alpha Subunit, Chain A, domain 1"/>
    <property type="match status" value="1"/>
</dbReference>
<dbReference type="InterPro" id="IPR050584">
    <property type="entry name" value="Cholesterol_7-desaturase"/>
</dbReference>
<dbReference type="AlphaFoldDB" id="A0A382PYN3"/>
<organism evidence="3">
    <name type="scientific">marine metagenome</name>
    <dbReference type="NCBI Taxonomy" id="408172"/>
    <lineage>
        <taxon>unclassified sequences</taxon>
        <taxon>metagenomes</taxon>
        <taxon>ecological metagenomes</taxon>
    </lineage>
</organism>
<evidence type="ECO:0000256" key="1">
    <source>
        <dbReference type="ARBA" id="ARBA00023002"/>
    </source>
</evidence>
<evidence type="ECO:0000259" key="2">
    <source>
        <dbReference type="Pfam" id="PF19112"/>
    </source>
</evidence>
<dbReference type="PANTHER" id="PTHR21266:SF60">
    <property type="entry name" value="3-KETOSTEROID-9-ALPHA-MONOOXYGENASE, OXYGENASE COMPONENT"/>
    <property type="match status" value="1"/>
</dbReference>
<accession>A0A382PYN3</accession>
<keyword evidence="1" id="KW-0560">Oxidoreductase</keyword>
<dbReference type="GO" id="GO:0051537">
    <property type="term" value="F:2 iron, 2 sulfur cluster binding"/>
    <property type="evidence" value="ECO:0007669"/>
    <property type="project" value="InterPro"/>
</dbReference>
<dbReference type="GO" id="GO:0016491">
    <property type="term" value="F:oxidoreductase activity"/>
    <property type="evidence" value="ECO:0007669"/>
    <property type="project" value="UniProtKB-KW"/>
</dbReference>
<dbReference type="InterPro" id="IPR044043">
    <property type="entry name" value="VanA_C_cat"/>
</dbReference>
<dbReference type="EMBL" id="UINC01110739">
    <property type="protein sequence ID" value="SVC78453.1"/>
    <property type="molecule type" value="Genomic_DNA"/>
</dbReference>
<dbReference type="InterPro" id="IPR036922">
    <property type="entry name" value="Rieske_2Fe-2S_sf"/>
</dbReference>
<evidence type="ECO:0000313" key="3">
    <source>
        <dbReference type="EMBL" id="SVC78453.1"/>
    </source>
</evidence>
<dbReference type="SUPFAM" id="SSF55961">
    <property type="entry name" value="Bet v1-like"/>
    <property type="match status" value="1"/>
</dbReference>
<proteinExistence type="predicted"/>
<protein>
    <recommendedName>
        <fullName evidence="2">Vanillate O-demethylase oxygenase-like C-terminal catalytic domain-containing protein</fullName>
    </recommendedName>
</protein>
<name>A0A382PYN3_9ZZZZ</name>